<gene>
    <name evidence="4" type="ORF">RMCC_1746</name>
</gene>
<name>A0A100WAX9_MYCCR</name>
<dbReference type="InterPro" id="IPR041467">
    <property type="entry name" value="Sco4008_C"/>
</dbReference>
<reference evidence="5" key="2">
    <citation type="submission" date="2016-02" db="EMBL/GenBank/DDBJ databases">
        <title>Draft genome sequence of five rapidly growing Mycobacterium species.</title>
        <authorList>
            <person name="Katahira K."/>
            <person name="Gotou Y."/>
            <person name="Iida K."/>
            <person name="Ogura Y."/>
            <person name="Hayashi T."/>
        </authorList>
    </citation>
    <scope>NUCLEOTIDE SEQUENCE [LARGE SCALE GENOMIC DNA]</scope>
    <source>
        <strain evidence="5">JCM15298</strain>
    </source>
</reference>
<dbReference type="Pfam" id="PF00440">
    <property type="entry name" value="TetR_N"/>
    <property type="match status" value="1"/>
</dbReference>
<dbReference type="PRINTS" id="PR00455">
    <property type="entry name" value="HTHTETR"/>
</dbReference>
<dbReference type="SUPFAM" id="SSF48498">
    <property type="entry name" value="Tetracyclin repressor-like, C-terminal domain"/>
    <property type="match status" value="1"/>
</dbReference>
<dbReference type="PROSITE" id="PS50977">
    <property type="entry name" value="HTH_TETR_2"/>
    <property type="match status" value="1"/>
</dbReference>
<keyword evidence="1 2" id="KW-0238">DNA-binding</keyword>
<comment type="caution">
    <text evidence="4">The sequence shown here is derived from an EMBL/GenBank/DDBJ whole genome shotgun (WGS) entry which is preliminary data.</text>
</comment>
<dbReference type="STRING" id="228230.RMCC_1746"/>
<dbReference type="InterPro" id="IPR050109">
    <property type="entry name" value="HTH-type_TetR-like_transc_reg"/>
</dbReference>
<dbReference type="GO" id="GO:0006355">
    <property type="term" value="P:regulation of DNA-templated transcription"/>
    <property type="evidence" value="ECO:0007669"/>
    <property type="project" value="UniProtKB-ARBA"/>
</dbReference>
<proteinExistence type="predicted"/>
<dbReference type="InterPro" id="IPR009057">
    <property type="entry name" value="Homeodomain-like_sf"/>
</dbReference>
<dbReference type="PANTHER" id="PTHR30328">
    <property type="entry name" value="TRANSCRIPTIONAL REPRESSOR"/>
    <property type="match status" value="1"/>
</dbReference>
<evidence type="ECO:0000313" key="5">
    <source>
        <dbReference type="Proteomes" id="UP000069443"/>
    </source>
</evidence>
<evidence type="ECO:0000313" key="4">
    <source>
        <dbReference type="EMBL" id="GAS94780.1"/>
    </source>
</evidence>
<feature type="DNA-binding region" description="H-T-H motif" evidence="2">
    <location>
        <begin position="35"/>
        <end position="54"/>
    </location>
</feature>
<feature type="domain" description="HTH tetR-type" evidence="3">
    <location>
        <begin position="12"/>
        <end position="72"/>
    </location>
</feature>
<evidence type="ECO:0000256" key="1">
    <source>
        <dbReference type="ARBA" id="ARBA00023125"/>
    </source>
</evidence>
<accession>A0A100WAX9</accession>
<dbReference type="PANTHER" id="PTHR30328:SF54">
    <property type="entry name" value="HTH-TYPE TRANSCRIPTIONAL REPRESSOR SCO4008"/>
    <property type="match status" value="1"/>
</dbReference>
<dbReference type="SUPFAM" id="SSF46689">
    <property type="entry name" value="Homeodomain-like"/>
    <property type="match status" value="1"/>
</dbReference>
<protein>
    <submittedName>
        <fullName evidence="4">TetR family transcriptional regulator</fullName>
    </submittedName>
</protein>
<dbReference type="EMBL" id="BCSY01000035">
    <property type="protein sequence ID" value="GAS94780.1"/>
    <property type="molecule type" value="Genomic_DNA"/>
</dbReference>
<evidence type="ECO:0000259" key="3">
    <source>
        <dbReference type="PROSITE" id="PS50977"/>
    </source>
</evidence>
<dbReference type="Pfam" id="PF17926">
    <property type="entry name" value="TetR_C_21"/>
    <property type="match status" value="1"/>
</dbReference>
<sequence length="197" mass="21295">MYGYDPAVRTTTELRDEILTAARAEFARHGLAGARIDRIAKAAKASKERLYAHFGDKETLFREVALTDAAEFFRSVTMTPEDVAEYAAGVYDLAARHPEHLRMLTWARLEGFALPEPDTDGHPIPATVLAAIGAAQADGRVDPSWKPEDLIVLLFGVGLAWAHLPDAVAGAADEATIAHRRTVVIEAARRIVAAPSG</sequence>
<organism evidence="4 5">
    <name type="scientific">Mycolicibacterium canariasense</name>
    <name type="common">Mycobacterium canariasense</name>
    <dbReference type="NCBI Taxonomy" id="228230"/>
    <lineage>
        <taxon>Bacteria</taxon>
        <taxon>Bacillati</taxon>
        <taxon>Actinomycetota</taxon>
        <taxon>Actinomycetes</taxon>
        <taxon>Mycobacteriales</taxon>
        <taxon>Mycobacteriaceae</taxon>
        <taxon>Mycolicibacterium</taxon>
    </lineage>
</organism>
<dbReference type="Gene3D" id="1.10.357.10">
    <property type="entry name" value="Tetracycline Repressor, domain 2"/>
    <property type="match status" value="1"/>
</dbReference>
<dbReference type="Proteomes" id="UP000069443">
    <property type="component" value="Unassembled WGS sequence"/>
</dbReference>
<evidence type="ECO:0000256" key="2">
    <source>
        <dbReference type="PROSITE-ProRule" id="PRU00335"/>
    </source>
</evidence>
<dbReference type="AlphaFoldDB" id="A0A100WAX9"/>
<dbReference type="InterPro" id="IPR001647">
    <property type="entry name" value="HTH_TetR"/>
</dbReference>
<dbReference type="GO" id="GO:0003677">
    <property type="term" value="F:DNA binding"/>
    <property type="evidence" value="ECO:0007669"/>
    <property type="project" value="UniProtKB-UniRule"/>
</dbReference>
<reference evidence="5" key="1">
    <citation type="journal article" date="2016" name="Genome Announc.">
        <title>Draft Genome Sequences of Five Rapidly Growing Mycobacterium Species, M. thermoresistibile, M. fortuitum subsp. acetamidolyticum, M. canariasense, M. brisbanense, and M. novocastrense.</title>
        <authorList>
            <person name="Katahira K."/>
            <person name="Ogura Y."/>
            <person name="Gotoh Y."/>
            <person name="Hayashi T."/>
        </authorList>
    </citation>
    <scope>NUCLEOTIDE SEQUENCE [LARGE SCALE GENOMIC DNA]</scope>
    <source>
        <strain evidence="5">JCM15298</strain>
    </source>
</reference>
<keyword evidence="5" id="KW-1185">Reference proteome</keyword>
<dbReference type="InterPro" id="IPR036271">
    <property type="entry name" value="Tet_transcr_reg_TetR-rel_C_sf"/>
</dbReference>